<gene>
    <name evidence="2" type="ORF">B296_00042509</name>
</gene>
<reference evidence="2 3" key="1">
    <citation type="journal article" date="2014" name="Agronomy (Basel)">
        <title>A Draft Genome Sequence for Ensete ventricosum, the Drought-Tolerant Tree Against Hunger.</title>
        <authorList>
            <person name="Harrison J."/>
            <person name="Moore K.A."/>
            <person name="Paszkiewicz K."/>
            <person name="Jones T."/>
            <person name="Grant M."/>
            <person name="Ambacheew D."/>
            <person name="Muzemil S."/>
            <person name="Studholme D.J."/>
        </authorList>
    </citation>
    <scope>NUCLEOTIDE SEQUENCE [LARGE SCALE GENOMIC DNA]</scope>
</reference>
<organism evidence="2 3">
    <name type="scientific">Ensete ventricosum</name>
    <name type="common">Abyssinian banana</name>
    <name type="synonym">Musa ensete</name>
    <dbReference type="NCBI Taxonomy" id="4639"/>
    <lineage>
        <taxon>Eukaryota</taxon>
        <taxon>Viridiplantae</taxon>
        <taxon>Streptophyta</taxon>
        <taxon>Embryophyta</taxon>
        <taxon>Tracheophyta</taxon>
        <taxon>Spermatophyta</taxon>
        <taxon>Magnoliopsida</taxon>
        <taxon>Liliopsida</taxon>
        <taxon>Zingiberales</taxon>
        <taxon>Musaceae</taxon>
        <taxon>Ensete</taxon>
    </lineage>
</organism>
<evidence type="ECO:0000313" key="3">
    <source>
        <dbReference type="Proteomes" id="UP000287651"/>
    </source>
</evidence>
<feature type="region of interest" description="Disordered" evidence="1">
    <location>
        <begin position="60"/>
        <end position="88"/>
    </location>
</feature>
<dbReference type="AlphaFoldDB" id="A0A426XBJ2"/>
<accession>A0A426XBJ2</accession>
<dbReference type="Proteomes" id="UP000287651">
    <property type="component" value="Unassembled WGS sequence"/>
</dbReference>
<dbReference type="EMBL" id="AMZH03023025">
    <property type="protein sequence ID" value="RRT36859.1"/>
    <property type="molecule type" value="Genomic_DNA"/>
</dbReference>
<evidence type="ECO:0000256" key="1">
    <source>
        <dbReference type="SAM" id="MobiDB-lite"/>
    </source>
</evidence>
<protein>
    <submittedName>
        <fullName evidence="2">Uncharacterized protein</fullName>
    </submittedName>
</protein>
<evidence type="ECO:0000313" key="2">
    <source>
        <dbReference type="EMBL" id="RRT36859.1"/>
    </source>
</evidence>
<name>A0A426XBJ2_ENSVE</name>
<sequence length="118" mass="12790">MCSGVGQKFARSWPRFKRCCRELAESSPEVCRKFIGSSLTGCRELTRSSLEGCWEFVGSSPKEIGSSPGVHWQDNGNSDGEDEGGQASSSLAISTRWISIAKLLQSDLTTLAEREGGE</sequence>
<comment type="caution">
    <text evidence="2">The sequence shown here is derived from an EMBL/GenBank/DDBJ whole genome shotgun (WGS) entry which is preliminary data.</text>
</comment>
<proteinExistence type="predicted"/>